<dbReference type="SUPFAM" id="SSF160935">
    <property type="entry name" value="VPA0735-like"/>
    <property type="match status" value="1"/>
</dbReference>
<evidence type="ECO:0000313" key="3">
    <source>
        <dbReference type="EMBL" id="MBB4051068.1"/>
    </source>
</evidence>
<evidence type="ECO:0000256" key="1">
    <source>
        <dbReference type="SAM" id="Phobius"/>
    </source>
</evidence>
<dbReference type="RefSeq" id="WP_183309798.1">
    <property type="nucleotide sequence ID" value="NZ_JACIEW010000001.1"/>
</dbReference>
<keyword evidence="1" id="KW-1133">Transmembrane helix</keyword>
<name>A0A7W6IK45_9HYPH</name>
<dbReference type="InterPro" id="IPR037049">
    <property type="entry name" value="DUF1214_C_sf"/>
</dbReference>
<protein>
    <recommendedName>
        <fullName evidence="2">DUF1214 domain-containing protein</fullName>
    </recommendedName>
</protein>
<dbReference type="InterPro" id="IPR012038">
    <property type="entry name" value="UCP009471"/>
</dbReference>
<dbReference type="Gene3D" id="2.60.120.600">
    <property type="entry name" value="Domain of unknown function DUF1214, C-terminal domain"/>
    <property type="match status" value="1"/>
</dbReference>
<evidence type="ECO:0000313" key="4">
    <source>
        <dbReference type="Proteomes" id="UP000547011"/>
    </source>
</evidence>
<evidence type="ECO:0000259" key="2">
    <source>
        <dbReference type="Pfam" id="PF06742"/>
    </source>
</evidence>
<sequence>MRFILRLLTAICIALAVGFGLSYYALTDGRLFGAVSLGPWTAWPDVGSPSPNPYTRGHITREAALQLGQSEGLEFLATTDSDGAPLDLACSYMVAGHVPVSTFWTLSAVDSEWVNLAAAGTDATLRSSEIVRQPDGDMQLHVGTRLRPGNWLELTGNGTFQLVLTLYDTRALSSISSSDTTMPSITLEDCQ</sequence>
<dbReference type="Pfam" id="PF06742">
    <property type="entry name" value="DUF1214"/>
    <property type="match status" value="1"/>
</dbReference>
<dbReference type="InterPro" id="IPR010621">
    <property type="entry name" value="DUF1214"/>
</dbReference>
<keyword evidence="1" id="KW-0472">Membrane</keyword>
<dbReference type="AlphaFoldDB" id="A0A7W6IK45"/>
<reference evidence="3 4" key="1">
    <citation type="submission" date="2020-08" db="EMBL/GenBank/DDBJ databases">
        <title>Genomic Encyclopedia of Type Strains, Phase IV (KMG-IV): sequencing the most valuable type-strain genomes for metagenomic binning, comparative biology and taxonomic classification.</title>
        <authorList>
            <person name="Goeker M."/>
        </authorList>
    </citation>
    <scope>NUCLEOTIDE SEQUENCE [LARGE SCALE GENOMIC DNA]</scope>
    <source>
        <strain evidence="3 4">DSM 23447</strain>
    </source>
</reference>
<gene>
    <name evidence="3" type="ORF">GGR20_000686</name>
</gene>
<proteinExistence type="predicted"/>
<feature type="transmembrane region" description="Helical" evidence="1">
    <location>
        <begin position="7"/>
        <end position="26"/>
    </location>
</feature>
<keyword evidence="1" id="KW-0812">Transmembrane</keyword>
<feature type="domain" description="DUF1214" evidence="2">
    <location>
        <begin position="72"/>
        <end position="170"/>
    </location>
</feature>
<dbReference type="PIRSF" id="PIRSF009471">
    <property type="entry name" value="UCP009471"/>
    <property type="match status" value="1"/>
</dbReference>
<comment type="caution">
    <text evidence="3">The sequence shown here is derived from an EMBL/GenBank/DDBJ whole genome shotgun (WGS) entry which is preliminary data.</text>
</comment>
<dbReference type="EMBL" id="JACIEW010000001">
    <property type="protein sequence ID" value="MBB4051068.1"/>
    <property type="molecule type" value="Genomic_DNA"/>
</dbReference>
<organism evidence="3 4">
    <name type="scientific">Devosia subaequoris</name>
    <dbReference type="NCBI Taxonomy" id="395930"/>
    <lineage>
        <taxon>Bacteria</taxon>
        <taxon>Pseudomonadati</taxon>
        <taxon>Pseudomonadota</taxon>
        <taxon>Alphaproteobacteria</taxon>
        <taxon>Hyphomicrobiales</taxon>
        <taxon>Devosiaceae</taxon>
        <taxon>Devosia</taxon>
    </lineage>
</organism>
<dbReference type="Proteomes" id="UP000547011">
    <property type="component" value="Unassembled WGS sequence"/>
</dbReference>
<keyword evidence="4" id="KW-1185">Reference proteome</keyword>
<accession>A0A7W6IK45</accession>